<feature type="compositionally biased region" description="Low complexity" evidence="6">
    <location>
        <begin position="1183"/>
        <end position="1193"/>
    </location>
</feature>
<dbReference type="RefSeq" id="XP_033774042.1">
    <property type="nucleotide sequence ID" value="XM_033918151.1"/>
</dbReference>
<dbReference type="GO" id="GO:0002926">
    <property type="term" value="P:tRNA wobble base 5-methoxycarbonylmethyl-2-thiouridinylation"/>
    <property type="evidence" value="ECO:0007669"/>
    <property type="project" value="TreeGrafter"/>
</dbReference>
<sequence>MRNLTLQCVRGCGVAAVFSGSPQALHVRPGTGTVLVVWDCGVGELDLSSEQLKNEVSLIAEGFLSEDGTGRIIGIQDLLDQESACIATSAGDVILYNFCTRQLECVGTVESGLIVMSWSPDQELVLLVTGQETLILMTKEFEPIAETSLNQEDFGEGKFVMLGWGRKATQFHGSEGKRAAQPKPTGVQPALPWDDHRPRVSWRGDGQYFAVSTVCSETRARKIRIWNRELALQSTSEPVSGLEVALSWRPSGNLIASTQSKPHRHDVVFFEKNGLLHGEFTLPFSKGQVKVNDLLWNLDSTVLALWLEDLQKDGSPDINTYIQIWTVGNYHWYLKQSLNFGSSENSKVSALTWDSEKPYRLHILCQGWHYLCYDWHWSTDRSTGEDPYDLAIVAVIDGDKVLVTAFQQSVVPPPMCSFHLQFLHPVNQVAFLQSPQKSNDLAVLDASNRISIYRYDHSVVKDEVVELGQAGRNGFKLVPVMPYLEKIYRINFEANDEKGINPLRIQHLTWVQDDTFLAISCNYPFSQSVIHHLTLTSSENGDKEGCMEIRSAMTVDGQVISLCYSPKTRVAALQLADGQLLKYLWAFPAATLDPWKNGNGHPVRFPHLCVQTVLAVVDGEVVILGLTERARFFINDMEIASNITSFAVYEEFLLLTTQAHICRCLSLMDTSLKELQALLSSPSIPNDETVRKVERGSRIVAIVPQDVKLILQMPRGNLETIHHRALVMAQIRKWLDRLMFKDAFEYMRKLRINLNFIHDHNPKVFLDNVEVFIKQIDSVNDINLFLTELKEDDVTKTMYPSAASNSQSPVVLDGKKVDHICDVMRTVMDKINPHKYCLSILTCHVKRSIPELEIALQRVHELRETAPLVGDAVSTEEALKYLLFLVDVNELYDHSLGTYDFDLVVMVAEKSQKDPKEYLPFLNKLKKMETNYQRYTIDKYLKRYKKALDHLSKCGPEHFSEFLNLVKDQNLYTDALKHCLVGTQEHKDVSILYGEYLNENRDYELAGLIFARCGDFEKAIKAFLTCNNWQQVLCMAAQLKYSENKISTLARHMAGQLVERRKHTEAALLLEQYAKDYEEAIILLLEGAAWEEALRVIYKYNRLDILETNLGPSILEAQRRHLVFLESQNTTFVRHKQRLTIVREFKQQTHQEHLDEKAPEVLGDFFSDTSSTLTASDMSGKYSHSNSRISSRTSKNRRKAERKKYSLKEGSPLEDVALLEALGEIMSSVEKLKGEVHSLLKVLILFQYDEAARDLQHVFRETLELMEGSIPKIWPSDMQQNPAPLVFGPSSTANSIMASFQQQKSVLSTLQDAEIFMPPKINRNFQWKLAMLE</sequence>
<dbReference type="FunCoup" id="A0A6P8NDY0">
    <property type="interactions" value="2285"/>
</dbReference>
<dbReference type="PANTHER" id="PTHR12747:SF0">
    <property type="entry name" value="ELONGATOR COMPLEX PROTEIN 1"/>
    <property type="match status" value="1"/>
</dbReference>
<dbReference type="PANTHER" id="PTHR12747">
    <property type="entry name" value="ELONGATOR COMPLEX PROTEIN 1"/>
    <property type="match status" value="1"/>
</dbReference>
<dbReference type="SUPFAM" id="SSF82171">
    <property type="entry name" value="DPP6 N-terminal domain-like"/>
    <property type="match status" value="1"/>
</dbReference>
<dbReference type="InterPro" id="IPR056166">
    <property type="entry name" value="TPR_ELP1"/>
</dbReference>
<proteinExistence type="inferred from homology"/>
<dbReference type="PIRSF" id="PIRSF017233">
    <property type="entry name" value="IKAP"/>
    <property type="match status" value="1"/>
</dbReference>
<dbReference type="GO" id="GO:0005829">
    <property type="term" value="C:cytosol"/>
    <property type="evidence" value="ECO:0007669"/>
    <property type="project" value="TreeGrafter"/>
</dbReference>
<keyword evidence="4" id="KW-0819">tRNA processing</keyword>
<dbReference type="Pfam" id="PF04762">
    <property type="entry name" value="Beta-prop_ELP1_1st"/>
    <property type="match status" value="1"/>
</dbReference>
<dbReference type="CTD" id="8518"/>
<reference evidence="13" key="1">
    <citation type="submission" date="2025-08" db="UniProtKB">
        <authorList>
            <consortium name="RefSeq"/>
        </authorList>
    </citation>
    <scope>IDENTIFICATION</scope>
</reference>
<evidence type="ECO:0000256" key="1">
    <source>
        <dbReference type="ARBA" id="ARBA00005043"/>
    </source>
</evidence>
<keyword evidence="3 5" id="KW-0963">Cytoplasm</keyword>
<dbReference type="UniPathway" id="UPA00988"/>
<name>A0A6P8NDY0_GEOSA</name>
<evidence type="ECO:0000259" key="8">
    <source>
        <dbReference type="Pfam" id="PF23797"/>
    </source>
</evidence>
<dbReference type="InterPro" id="IPR006849">
    <property type="entry name" value="Elp1"/>
</dbReference>
<feature type="domain" description="ELP1 first N-terminal beta-propeller" evidence="7">
    <location>
        <begin position="44"/>
        <end position="356"/>
    </location>
</feature>
<evidence type="ECO:0000259" key="11">
    <source>
        <dbReference type="Pfam" id="PF23936"/>
    </source>
</evidence>
<evidence type="ECO:0000259" key="10">
    <source>
        <dbReference type="Pfam" id="PF23925"/>
    </source>
</evidence>
<comment type="subcellular location">
    <subcellularLocation>
        <location evidence="5">Cytoplasm</location>
    </subcellularLocation>
    <subcellularLocation>
        <location evidence="5">Nucleus</location>
    </subcellularLocation>
</comment>
<dbReference type="InterPro" id="IPR056167">
    <property type="entry name" value="A-sol_ELP1"/>
</dbReference>
<evidence type="ECO:0000313" key="12">
    <source>
        <dbReference type="Proteomes" id="UP000515159"/>
    </source>
</evidence>
<dbReference type="InterPro" id="IPR056165">
    <property type="entry name" value="Beta-prop_ELP1_2nd"/>
</dbReference>
<feature type="domain" description="ELP1 alpha-solenoid" evidence="10">
    <location>
        <begin position="724"/>
        <end position="925"/>
    </location>
</feature>
<evidence type="ECO:0000256" key="6">
    <source>
        <dbReference type="SAM" id="MobiDB-lite"/>
    </source>
</evidence>
<evidence type="ECO:0000256" key="2">
    <source>
        <dbReference type="ARBA" id="ARBA00006086"/>
    </source>
</evidence>
<dbReference type="Proteomes" id="UP000515159">
    <property type="component" value="Chromosome 1"/>
</dbReference>
<feature type="domain" description="ELP1 three-helical bundle" evidence="11">
    <location>
        <begin position="1104"/>
        <end position="1273"/>
    </location>
</feature>
<feature type="domain" description="ELP1 N-terminal second beta-propeller" evidence="8">
    <location>
        <begin position="395"/>
        <end position="700"/>
    </location>
</feature>
<dbReference type="GO" id="GO:0005634">
    <property type="term" value="C:nucleus"/>
    <property type="evidence" value="ECO:0007669"/>
    <property type="project" value="UniProtKB-SubCell"/>
</dbReference>
<keyword evidence="5" id="KW-0539">Nucleus</keyword>
<dbReference type="InParanoid" id="A0A6P8NDY0"/>
<evidence type="ECO:0000259" key="7">
    <source>
        <dbReference type="Pfam" id="PF04762"/>
    </source>
</evidence>
<evidence type="ECO:0000313" key="13">
    <source>
        <dbReference type="RefSeq" id="XP_033774042.1"/>
    </source>
</evidence>
<evidence type="ECO:0000256" key="4">
    <source>
        <dbReference type="ARBA" id="ARBA00022694"/>
    </source>
</evidence>
<comment type="function">
    <text evidence="5">Component of the elongator complex which is required for multiple tRNA modifications, including mcm5U (5-methoxycarbonylmethyl uridine), mcm5s2U (5-methoxycarbonylmethyl-2-thiouridine), and ncm5U (5-carbamoylmethyl uridine). The elongator complex catalyzes formation of carboxymethyluridine in the wobble base at position 34 in tRNAs.</text>
</comment>
<dbReference type="GeneID" id="117347344"/>
<dbReference type="OrthoDB" id="40048at2759"/>
<comment type="similarity">
    <text evidence="2 5">Belongs to the ELP1/IKA1 family.</text>
</comment>
<comment type="pathway">
    <text evidence="1">tRNA modification; 5-methoxycarbonylmethyl-2-thiouridine-tRNA biosynthesis.</text>
</comment>
<dbReference type="InterPro" id="IPR056169">
    <property type="entry name" value="HB_ELP1"/>
</dbReference>
<gene>
    <name evidence="13" type="primary">ELP1</name>
</gene>
<dbReference type="Pfam" id="PF23878">
    <property type="entry name" value="TPR_ELP1"/>
    <property type="match status" value="1"/>
</dbReference>
<feature type="domain" description="ELP1 TPR" evidence="9">
    <location>
        <begin position="932"/>
        <end position="1095"/>
    </location>
</feature>
<dbReference type="Pfam" id="PF23797">
    <property type="entry name" value="Beta-prop_ELP1_2nd"/>
    <property type="match status" value="1"/>
</dbReference>
<dbReference type="GO" id="GO:0033588">
    <property type="term" value="C:elongator holoenzyme complex"/>
    <property type="evidence" value="ECO:0007669"/>
    <property type="project" value="InterPro"/>
</dbReference>
<evidence type="ECO:0000256" key="3">
    <source>
        <dbReference type="ARBA" id="ARBA00022490"/>
    </source>
</evidence>
<dbReference type="GO" id="GO:0000049">
    <property type="term" value="F:tRNA binding"/>
    <property type="evidence" value="ECO:0007669"/>
    <property type="project" value="TreeGrafter"/>
</dbReference>
<feature type="region of interest" description="Disordered" evidence="6">
    <location>
        <begin position="173"/>
        <end position="195"/>
    </location>
</feature>
<dbReference type="Pfam" id="PF23925">
    <property type="entry name" value="A-sol_ELP1"/>
    <property type="match status" value="1"/>
</dbReference>
<organism evidence="12 13">
    <name type="scientific">Geotrypetes seraphini</name>
    <name type="common">Gaboon caecilian</name>
    <name type="synonym">Caecilia seraphini</name>
    <dbReference type="NCBI Taxonomy" id="260995"/>
    <lineage>
        <taxon>Eukaryota</taxon>
        <taxon>Metazoa</taxon>
        <taxon>Chordata</taxon>
        <taxon>Craniata</taxon>
        <taxon>Vertebrata</taxon>
        <taxon>Euteleostomi</taxon>
        <taxon>Amphibia</taxon>
        <taxon>Gymnophiona</taxon>
        <taxon>Geotrypetes</taxon>
    </lineage>
</organism>
<keyword evidence="12" id="KW-1185">Reference proteome</keyword>
<evidence type="ECO:0000259" key="9">
    <source>
        <dbReference type="Pfam" id="PF23878"/>
    </source>
</evidence>
<evidence type="ECO:0000256" key="5">
    <source>
        <dbReference type="PIRNR" id="PIRNR017233"/>
    </source>
</evidence>
<dbReference type="InterPro" id="IPR056164">
    <property type="entry name" value="Beta-prop_ELP1_1st"/>
</dbReference>
<accession>A0A6P8NDY0</accession>
<dbReference type="Pfam" id="PF23936">
    <property type="entry name" value="HB_ELP1"/>
    <property type="match status" value="1"/>
</dbReference>
<protein>
    <recommendedName>
        <fullName evidence="5">Elongator complex protein 1</fullName>
    </recommendedName>
</protein>
<dbReference type="KEGG" id="gsh:117347344"/>
<feature type="region of interest" description="Disordered" evidence="6">
    <location>
        <begin position="1176"/>
        <end position="1206"/>
    </location>
</feature>